<evidence type="ECO:0000256" key="3">
    <source>
        <dbReference type="ARBA" id="ARBA00022737"/>
    </source>
</evidence>
<proteinExistence type="inferred from homology"/>
<dbReference type="SMART" id="SM00028">
    <property type="entry name" value="TPR"/>
    <property type="match status" value="5"/>
</dbReference>
<dbReference type="Pfam" id="PF13174">
    <property type="entry name" value="TPR_6"/>
    <property type="match status" value="1"/>
</dbReference>
<dbReference type="EMBL" id="CP157355">
    <property type="protein sequence ID" value="XBL99165.1"/>
    <property type="molecule type" value="Genomic_DNA"/>
</dbReference>
<evidence type="ECO:0000256" key="2">
    <source>
        <dbReference type="ARBA" id="ARBA00022490"/>
    </source>
</evidence>
<evidence type="ECO:0000313" key="6">
    <source>
        <dbReference type="EMBL" id="XBL99165.1"/>
    </source>
</evidence>
<keyword evidence="2" id="KW-0963">Cytoplasm</keyword>
<dbReference type="AlphaFoldDB" id="A0AAU7F4U3"/>
<dbReference type="InterPro" id="IPR019734">
    <property type="entry name" value="TPR_rpt"/>
</dbReference>
<comment type="subcellular location">
    <subcellularLocation>
        <location evidence="1">Cytoplasm</location>
    </subcellularLocation>
</comment>
<comment type="similarity">
    <text evidence="5">Belongs to the Rap family.</text>
</comment>
<evidence type="ECO:0000256" key="4">
    <source>
        <dbReference type="ARBA" id="ARBA00022803"/>
    </source>
</evidence>
<dbReference type="GO" id="GO:0005737">
    <property type="term" value="C:cytoplasm"/>
    <property type="evidence" value="ECO:0007669"/>
    <property type="project" value="UniProtKB-SubCell"/>
</dbReference>
<sequence>MSATVPNAAERIADIARRMYRAPSEILLQAEALLADSHAYHDLHTQVHACLYLSIIRNQLGMRFDDCSLLLQALEICEANDYRLLSAQVLERLGRDRYTGGLYAESLAYWKQCIEVCRALRHCGHAHVQALIGLGHVCSAYNEHLQAVEFHRAALQLLKLHPDPLIHVRALLSLGWDLYNGGQSDEAVQILHDTIELSRQHNFGHYVSESLLHLGTIHLKARDLAQAELYFEECLESMQETPSHWAECNLMGMLAEIRFLQGSPEMARDIIERGIHLAQQDGMRHIEAKLNAQAAGYCAALNDSSGIEYYGRQLEHLHEENDQSWHIPAIDLSNIRQYLPG</sequence>
<keyword evidence="4" id="KW-0802">TPR repeat</keyword>
<dbReference type="PANTHER" id="PTHR46630:SF1">
    <property type="entry name" value="TETRATRICOPEPTIDE REPEAT PROTEIN 29"/>
    <property type="match status" value="1"/>
</dbReference>
<evidence type="ECO:0000256" key="1">
    <source>
        <dbReference type="ARBA" id="ARBA00004496"/>
    </source>
</evidence>
<dbReference type="PANTHER" id="PTHR46630">
    <property type="entry name" value="TETRATRICOPEPTIDE REPEAT PROTEIN 29"/>
    <property type="match status" value="1"/>
</dbReference>
<gene>
    <name evidence="6" type="ORF">ABHF33_08715</name>
</gene>
<reference evidence="6" key="1">
    <citation type="submission" date="2024-05" db="EMBL/GenBank/DDBJ databases">
        <authorList>
            <person name="Yang L."/>
            <person name="Pan L."/>
        </authorList>
    </citation>
    <scope>NUCLEOTIDE SEQUENCE</scope>
    <source>
        <strain evidence="6">FCG-7</strain>
    </source>
</reference>
<dbReference type="RefSeq" id="WP_348943602.1">
    <property type="nucleotide sequence ID" value="NZ_CP157355.1"/>
</dbReference>
<dbReference type="InterPro" id="IPR011990">
    <property type="entry name" value="TPR-like_helical_dom_sf"/>
</dbReference>
<dbReference type="KEGG" id="cmav:ABHF33_08715"/>
<dbReference type="Gene3D" id="1.25.40.10">
    <property type="entry name" value="Tetratricopeptide repeat domain"/>
    <property type="match status" value="2"/>
</dbReference>
<name>A0AAU7F4U3_9NEIS</name>
<evidence type="ECO:0000256" key="5">
    <source>
        <dbReference type="ARBA" id="ARBA00038253"/>
    </source>
</evidence>
<dbReference type="InterPro" id="IPR051476">
    <property type="entry name" value="Bac_ResReg_Asp_Phosphatase"/>
</dbReference>
<organism evidence="6">
    <name type="scientific">Chitinibacter mangrovi</name>
    <dbReference type="NCBI Taxonomy" id="3153927"/>
    <lineage>
        <taxon>Bacteria</taxon>
        <taxon>Pseudomonadati</taxon>
        <taxon>Pseudomonadota</taxon>
        <taxon>Betaproteobacteria</taxon>
        <taxon>Neisseriales</taxon>
        <taxon>Chitinibacteraceae</taxon>
        <taxon>Chitinibacter</taxon>
    </lineage>
</organism>
<accession>A0AAU7F4U3</accession>
<keyword evidence="3" id="KW-0677">Repeat</keyword>
<dbReference type="SUPFAM" id="SSF48452">
    <property type="entry name" value="TPR-like"/>
    <property type="match status" value="1"/>
</dbReference>
<dbReference type="Pfam" id="PF13374">
    <property type="entry name" value="TPR_10"/>
    <property type="match status" value="1"/>
</dbReference>
<protein>
    <submittedName>
        <fullName evidence="6">Tetratricopeptide repeat protein</fullName>
    </submittedName>
</protein>